<dbReference type="RefSeq" id="WP_057008014.1">
    <property type="nucleotide sequence ID" value="NZ_JYLK01000006.1"/>
</dbReference>
<protein>
    <submittedName>
        <fullName evidence="2">Uncharacterized protein</fullName>
    </submittedName>
</protein>
<dbReference type="EMBL" id="JYLK01000006">
    <property type="protein sequence ID" value="KRP60369.1"/>
    <property type="molecule type" value="Genomic_DNA"/>
</dbReference>
<evidence type="ECO:0000313" key="3">
    <source>
        <dbReference type="EMBL" id="SDT09602.1"/>
    </source>
</evidence>
<keyword evidence="1" id="KW-0812">Transmembrane</keyword>
<evidence type="ECO:0000313" key="5">
    <source>
        <dbReference type="Proteomes" id="UP000183126"/>
    </source>
</evidence>
<feature type="transmembrane region" description="Helical" evidence="1">
    <location>
        <begin position="12"/>
        <end position="31"/>
    </location>
</feature>
<reference evidence="3 5" key="2">
    <citation type="submission" date="2016-10" db="EMBL/GenBank/DDBJ databases">
        <authorList>
            <person name="Varghese N."/>
            <person name="Submissions S."/>
        </authorList>
    </citation>
    <scope>NUCLEOTIDE SEQUENCE [LARGE SCALE GENOMIC DNA]</scope>
    <source>
        <strain evidence="3 5">BS3111</strain>
    </source>
</reference>
<dbReference type="Proteomes" id="UP000052019">
    <property type="component" value="Unassembled WGS sequence"/>
</dbReference>
<keyword evidence="1" id="KW-0472">Membrane</keyword>
<evidence type="ECO:0000313" key="2">
    <source>
        <dbReference type="EMBL" id="KRP60369.1"/>
    </source>
</evidence>
<evidence type="ECO:0000256" key="1">
    <source>
        <dbReference type="SAM" id="Phobius"/>
    </source>
</evidence>
<reference evidence="2 4" key="1">
    <citation type="submission" date="2015-02" db="EMBL/GenBank/DDBJ databases">
        <title>Two Pseudomonas sp. nov. isolated from raw milk.</title>
        <authorList>
            <person name="Wenning M."/>
            <person name="von Neubeck M."/>
            <person name="Huptas C."/>
            <person name="Scherer S."/>
        </authorList>
    </citation>
    <scope>NUCLEOTIDE SEQUENCE [LARGE SCALE GENOMIC DNA]</scope>
    <source>
        <strain evidence="2 4">DSM 14937</strain>
    </source>
</reference>
<name>A0A0R2ZQ45_9PSED</name>
<organism evidence="2 4">
    <name type="scientific">Pseudomonas trivialis</name>
    <dbReference type="NCBI Taxonomy" id="200450"/>
    <lineage>
        <taxon>Bacteria</taxon>
        <taxon>Pseudomonadati</taxon>
        <taxon>Pseudomonadota</taxon>
        <taxon>Gammaproteobacteria</taxon>
        <taxon>Pseudomonadales</taxon>
        <taxon>Pseudomonadaceae</taxon>
        <taxon>Pseudomonas</taxon>
    </lineage>
</organism>
<keyword evidence="5" id="KW-1185">Reference proteome</keyword>
<keyword evidence="1" id="KW-1133">Transmembrane helix</keyword>
<evidence type="ECO:0000313" key="4">
    <source>
        <dbReference type="Proteomes" id="UP000052019"/>
    </source>
</evidence>
<dbReference type="Proteomes" id="UP000183126">
    <property type="component" value="Chromosome I"/>
</dbReference>
<feature type="transmembrane region" description="Helical" evidence="1">
    <location>
        <begin position="43"/>
        <end position="62"/>
    </location>
</feature>
<gene>
    <name evidence="3" type="ORF">SAMN04490205_4741</name>
    <name evidence="2" type="ORF">TU79_11085</name>
</gene>
<proteinExistence type="predicted"/>
<dbReference type="AlphaFoldDB" id="A0A0R2ZQ45"/>
<sequence length="84" mass="9609">MRYSSTKRFALHSWMIVLLIGLVFVGVEFGLRFEVAGAEAPSWLDLALLLGAYLFVFCLKPLQRTVQRKLCQHAIDRARQKSAR</sequence>
<dbReference type="EMBL" id="LT629760">
    <property type="protein sequence ID" value="SDT09602.1"/>
    <property type="molecule type" value="Genomic_DNA"/>
</dbReference>
<dbReference type="OrthoDB" id="7029570at2"/>
<accession>A0A0R2ZQ45</accession>